<feature type="non-terminal residue" evidence="1">
    <location>
        <position position="1"/>
    </location>
</feature>
<accession>A0A4Y1ZTB0</accession>
<dbReference type="InterPro" id="IPR024079">
    <property type="entry name" value="MetalloPept_cat_dom_sf"/>
</dbReference>
<dbReference type="Gene3D" id="3.40.390.10">
    <property type="entry name" value="Collagenase (Catalytic Domain)"/>
    <property type="match status" value="1"/>
</dbReference>
<organism evidence="1 2">
    <name type="scientific">Araneus ventricosus</name>
    <name type="common">Orbweaver spider</name>
    <name type="synonym">Epeira ventricosa</name>
    <dbReference type="NCBI Taxonomy" id="182803"/>
    <lineage>
        <taxon>Eukaryota</taxon>
        <taxon>Metazoa</taxon>
        <taxon>Ecdysozoa</taxon>
        <taxon>Arthropoda</taxon>
        <taxon>Chelicerata</taxon>
        <taxon>Arachnida</taxon>
        <taxon>Araneae</taxon>
        <taxon>Araneomorphae</taxon>
        <taxon>Entelegynae</taxon>
        <taxon>Araneoidea</taxon>
        <taxon>Araneidae</taxon>
        <taxon>Araneus</taxon>
    </lineage>
</organism>
<evidence type="ECO:0000313" key="2">
    <source>
        <dbReference type="Proteomes" id="UP000499080"/>
    </source>
</evidence>
<proteinExistence type="predicted"/>
<evidence type="ECO:0000313" key="1">
    <source>
        <dbReference type="EMBL" id="GBL66467.1"/>
    </source>
</evidence>
<sequence>QLQSIQSLVGYEDWILNDAALDAFYAKLGDVQEDNFFEAVATLCAILNDAKYSRWNKTAARNET</sequence>
<dbReference type="AlphaFoldDB" id="A0A4Y1ZTB0"/>
<keyword evidence="2" id="KW-1185">Reference proteome</keyword>
<dbReference type="Gene3D" id="1.10.1380.10">
    <property type="entry name" value="Neutral endopeptidase , domain2"/>
    <property type="match status" value="1"/>
</dbReference>
<comment type="caution">
    <text evidence="1">The sequence shown here is derived from an EMBL/GenBank/DDBJ whole genome shotgun (WGS) entry which is preliminary data.</text>
</comment>
<protein>
    <submittedName>
        <fullName evidence="1">Uncharacterized protein</fullName>
    </submittedName>
</protein>
<dbReference type="GO" id="GO:0008237">
    <property type="term" value="F:metallopeptidase activity"/>
    <property type="evidence" value="ECO:0007669"/>
    <property type="project" value="InterPro"/>
</dbReference>
<dbReference type="Proteomes" id="UP000499080">
    <property type="component" value="Unassembled WGS sequence"/>
</dbReference>
<dbReference type="OrthoDB" id="6435544at2759"/>
<dbReference type="InterPro" id="IPR042089">
    <property type="entry name" value="Peptidase_M13_dom_2"/>
</dbReference>
<reference evidence="1 2" key="1">
    <citation type="journal article" date="2019" name="Sci. Rep.">
        <title>Orb-weaving spider Araneus ventricosus genome elucidates the spidroin gene catalogue.</title>
        <authorList>
            <person name="Kono N."/>
            <person name="Nakamura H."/>
            <person name="Ohtoshi R."/>
            <person name="Moran D.A.P."/>
            <person name="Shinohara A."/>
            <person name="Yoshida Y."/>
            <person name="Fujiwara M."/>
            <person name="Mori M."/>
            <person name="Tomita M."/>
            <person name="Arakawa K."/>
        </authorList>
    </citation>
    <scope>NUCLEOTIDE SEQUENCE [LARGE SCALE GENOMIC DNA]</scope>
</reference>
<name>A0A4Y1ZTB0_ARAVE</name>
<dbReference type="EMBL" id="BGPR01077603">
    <property type="protein sequence ID" value="GBL66467.1"/>
    <property type="molecule type" value="Genomic_DNA"/>
</dbReference>
<gene>
    <name evidence="1" type="ORF">AVEN_148049_1</name>
</gene>